<gene>
    <name evidence="1" type="ORF">LCGC14_1360720</name>
</gene>
<comment type="caution">
    <text evidence="1">The sequence shown here is derived from an EMBL/GenBank/DDBJ whole genome shotgun (WGS) entry which is preliminary data.</text>
</comment>
<dbReference type="EMBL" id="LAZR01008502">
    <property type="protein sequence ID" value="KKM78369.1"/>
    <property type="molecule type" value="Genomic_DNA"/>
</dbReference>
<evidence type="ECO:0000313" key="1">
    <source>
        <dbReference type="EMBL" id="KKM78369.1"/>
    </source>
</evidence>
<accession>A0A0F9K8B3</accession>
<name>A0A0F9K8B3_9ZZZZ</name>
<organism evidence="1">
    <name type="scientific">marine sediment metagenome</name>
    <dbReference type="NCBI Taxonomy" id="412755"/>
    <lineage>
        <taxon>unclassified sequences</taxon>
        <taxon>metagenomes</taxon>
        <taxon>ecological metagenomes</taxon>
    </lineage>
</organism>
<reference evidence="1" key="1">
    <citation type="journal article" date="2015" name="Nature">
        <title>Complex archaea that bridge the gap between prokaryotes and eukaryotes.</title>
        <authorList>
            <person name="Spang A."/>
            <person name="Saw J.H."/>
            <person name="Jorgensen S.L."/>
            <person name="Zaremba-Niedzwiedzka K."/>
            <person name="Martijn J."/>
            <person name="Lind A.E."/>
            <person name="van Eijk R."/>
            <person name="Schleper C."/>
            <person name="Guy L."/>
            <person name="Ettema T.J."/>
        </authorList>
    </citation>
    <scope>NUCLEOTIDE SEQUENCE</scope>
</reference>
<dbReference type="AlphaFoldDB" id="A0A0F9K8B3"/>
<sequence length="108" mass="12587">MVKIYLPTHQYAGPYPMPQNEREDLLQRMYNTRSLILGAEQMEIEELRDLVQAQEGKEKEGHYQKVMPMHKGAVRGSVEYIQAQGALREYAAWRRKKREAEGLVPKEA</sequence>
<proteinExistence type="predicted"/>
<protein>
    <submittedName>
        <fullName evidence="1">Uncharacterized protein</fullName>
    </submittedName>
</protein>